<proteinExistence type="predicted"/>
<keyword evidence="1" id="KW-0732">Signal</keyword>
<evidence type="ECO:0000256" key="1">
    <source>
        <dbReference type="SAM" id="SignalP"/>
    </source>
</evidence>
<dbReference type="AlphaFoldDB" id="A0A4S9KIQ2"/>
<name>A0A4S9KIQ2_AURPU</name>
<evidence type="ECO:0008006" key="4">
    <source>
        <dbReference type="Google" id="ProtNLM"/>
    </source>
</evidence>
<feature type="signal peptide" evidence="1">
    <location>
        <begin position="1"/>
        <end position="19"/>
    </location>
</feature>
<organism evidence="2 3">
    <name type="scientific">Aureobasidium pullulans</name>
    <name type="common">Black yeast</name>
    <name type="synonym">Pullularia pullulans</name>
    <dbReference type="NCBI Taxonomy" id="5580"/>
    <lineage>
        <taxon>Eukaryota</taxon>
        <taxon>Fungi</taxon>
        <taxon>Dikarya</taxon>
        <taxon>Ascomycota</taxon>
        <taxon>Pezizomycotina</taxon>
        <taxon>Dothideomycetes</taxon>
        <taxon>Dothideomycetidae</taxon>
        <taxon>Dothideales</taxon>
        <taxon>Saccotheciaceae</taxon>
        <taxon>Aureobasidium</taxon>
    </lineage>
</organism>
<dbReference type="EMBL" id="QZBD01000404">
    <property type="protein sequence ID" value="THY15921.1"/>
    <property type="molecule type" value="Genomic_DNA"/>
</dbReference>
<protein>
    <recommendedName>
        <fullName evidence="4">Late sexual development protein</fullName>
    </recommendedName>
</protein>
<dbReference type="Pfam" id="PF13668">
    <property type="entry name" value="Ferritin_2"/>
    <property type="match status" value="1"/>
</dbReference>
<feature type="chain" id="PRO_5020743774" description="Late sexual development protein" evidence="1">
    <location>
        <begin position="20"/>
        <end position="372"/>
    </location>
</feature>
<accession>A0A4S9KIQ2</accession>
<reference evidence="2 3" key="1">
    <citation type="submission" date="2018-10" db="EMBL/GenBank/DDBJ databases">
        <title>Fifty Aureobasidium pullulans genomes reveal a recombining polyextremotolerant generalist.</title>
        <authorList>
            <person name="Gostincar C."/>
            <person name="Turk M."/>
            <person name="Zajc J."/>
            <person name="Gunde-Cimerman N."/>
        </authorList>
    </citation>
    <scope>NUCLEOTIDE SEQUENCE [LARGE SCALE GENOMIC DNA]</scope>
    <source>
        <strain evidence="2 3">EXF-6604</strain>
    </source>
</reference>
<evidence type="ECO:0000313" key="3">
    <source>
        <dbReference type="Proteomes" id="UP000306584"/>
    </source>
</evidence>
<dbReference type="Proteomes" id="UP000306584">
    <property type="component" value="Unassembled WGS sequence"/>
</dbReference>
<sequence length="372" mass="39683">MHGILICSALLSALTGITAAPLQGSTDSSNGTAVASGQVAFKFPLSNGFPNIKNPSPELRAIEEAAVGILPNAPLSKHLAPADVTSFQLIGFAELFQVAYYTSLYNNITQNVPGYEVPAQIKPFFLSVLEKTIAQEELHALSANAVLKAAGQEIIQPCQYVFPFDNFFAALDFATIFSDVVIGTYQTFQNTLAMNGDSNYIAYLASIMGSTAERNGYFRSLLGANPAELPFLSISTGPWAYAALTHHVIVKDSCPNANIINVPTYGDLFLTNSSPNVSLTATELAFAFINNGKKPSDLRLVYTNAQNVPIANKLENVKTTGNFVTFTVPFDYNSTIMSGMTMCWVASKSGDLSSANGVTAASLFGPAILNIN</sequence>
<gene>
    <name evidence="2" type="ORF">D6D01_07812</name>
</gene>
<comment type="caution">
    <text evidence="2">The sequence shown here is derived from an EMBL/GenBank/DDBJ whole genome shotgun (WGS) entry which is preliminary data.</text>
</comment>
<evidence type="ECO:0000313" key="2">
    <source>
        <dbReference type="EMBL" id="THY15921.1"/>
    </source>
</evidence>